<keyword evidence="3" id="KW-0812">Transmembrane</keyword>
<evidence type="ECO:0000313" key="5">
    <source>
        <dbReference type="EMBL" id="KOM58187.1"/>
    </source>
</evidence>
<dbReference type="InterPro" id="IPR022003">
    <property type="entry name" value="RST"/>
</dbReference>
<dbReference type="Proteomes" id="UP000053144">
    <property type="component" value="Chromosome 11"/>
</dbReference>
<keyword evidence="3" id="KW-0472">Membrane</keyword>
<reference evidence="6" key="1">
    <citation type="journal article" date="2015" name="Proc. Natl. Acad. Sci. U.S.A.">
        <title>Genome sequencing of adzuki bean (Vigna angularis) provides insight into high starch and low fat accumulation and domestication.</title>
        <authorList>
            <person name="Yang K."/>
            <person name="Tian Z."/>
            <person name="Chen C."/>
            <person name="Luo L."/>
            <person name="Zhao B."/>
            <person name="Wang Z."/>
            <person name="Yu L."/>
            <person name="Li Y."/>
            <person name="Sun Y."/>
            <person name="Li W."/>
            <person name="Chen Y."/>
            <person name="Li Y."/>
            <person name="Zhang Y."/>
            <person name="Ai D."/>
            <person name="Zhao J."/>
            <person name="Shang C."/>
            <person name="Ma Y."/>
            <person name="Wu B."/>
            <person name="Wang M."/>
            <person name="Gao L."/>
            <person name="Sun D."/>
            <person name="Zhang P."/>
            <person name="Guo F."/>
            <person name="Wang W."/>
            <person name="Li Y."/>
            <person name="Wang J."/>
            <person name="Varshney R.K."/>
            <person name="Wang J."/>
            <person name="Ling H.Q."/>
            <person name="Wan P."/>
        </authorList>
    </citation>
    <scope>NUCLEOTIDE SEQUENCE</scope>
    <source>
        <strain evidence="6">cv. Jingnong 6</strain>
    </source>
</reference>
<dbReference type="AlphaFoldDB" id="A0A0L9VTK5"/>
<organism evidence="5 6">
    <name type="scientific">Phaseolus angularis</name>
    <name type="common">Azuki bean</name>
    <name type="synonym">Vigna angularis</name>
    <dbReference type="NCBI Taxonomy" id="3914"/>
    <lineage>
        <taxon>Eukaryota</taxon>
        <taxon>Viridiplantae</taxon>
        <taxon>Streptophyta</taxon>
        <taxon>Embryophyta</taxon>
        <taxon>Tracheophyta</taxon>
        <taxon>Spermatophyta</taxon>
        <taxon>Magnoliopsida</taxon>
        <taxon>eudicotyledons</taxon>
        <taxon>Gunneridae</taxon>
        <taxon>Pentapetalae</taxon>
        <taxon>rosids</taxon>
        <taxon>fabids</taxon>
        <taxon>Fabales</taxon>
        <taxon>Fabaceae</taxon>
        <taxon>Papilionoideae</taxon>
        <taxon>50 kb inversion clade</taxon>
        <taxon>NPAAA clade</taxon>
        <taxon>indigoferoid/millettioid clade</taxon>
        <taxon>Phaseoleae</taxon>
        <taxon>Vigna</taxon>
    </lineage>
</organism>
<keyword evidence="3" id="KW-1133">Transmembrane helix</keyword>
<dbReference type="Pfam" id="PF12174">
    <property type="entry name" value="RST"/>
    <property type="match status" value="1"/>
</dbReference>
<dbReference type="STRING" id="3914.A0A0L9VTK5"/>
<evidence type="ECO:0000256" key="1">
    <source>
        <dbReference type="ARBA" id="ARBA00004123"/>
    </source>
</evidence>
<name>A0A0L9VTK5_PHAAN</name>
<protein>
    <recommendedName>
        <fullName evidence="4">RST domain-containing protein</fullName>
    </recommendedName>
</protein>
<feature type="transmembrane region" description="Helical" evidence="3">
    <location>
        <begin position="112"/>
        <end position="130"/>
    </location>
</feature>
<sequence length="457" mass="50796">MAASVAATTMVIRSVASEILPPKFMSYVKDGLCSALKKESAAQSPLRARVTAGAALDCGVCRQAAPDRRALRRHHRSVYRQTPYRESPLPSHPLIECRCRPRPAIFLQSSKPSVIIAFVVVSFSFFLLYGEIIEKRGSHFSCSWLKIGNPNKKDLGPAHFCFRKHKNKAMMAVEVFSRTKRLLWTGGDYISSCGGLLAGVSEGASRFVAAMECYAVEAKWGFFFLISKWGTGVKLGSELEGVQYSVHRNLGISLFCFATLQGKAHSVVASTPKVSKSPWMPLPVLFATIRNQVPSKDMNHIKTHYEQFRSKQISRDGFVKMLRLIVGDALLRATINDLQYTLQLDVLSTSLLRAHQIKRGTTPLLSCSSRELAGRWCAPAFSSSHVFLCFTVHLSLFFSQLAAGCSCFFGGWTFICCWWLLCLLHHQLISTMLCKSEATPFLLDQGRVVLPAFLGRP</sequence>
<evidence type="ECO:0000313" key="6">
    <source>
        <dbReference type="Proteomes" id="UP000053144"/>
    </source>
</evidence>
<evidence type="ECO:0000256" key="3">
    <source>
        <dbReference type="SAM" id="Phobius"/>
    </source>
</evidence>
<evidence type="ECO:0000256" key="2">
    <source>
        <dbReference type="ARBA" id="ARBA00023242"/>
    </source>
</evidence>
<comment type="subcellular location">
    <subcellularLocation>
        <location evidence="1">Nucleus</location>
    </subcellularLocation>
</comment>
<gene>
    <name evidence="5" type="ORF">LR48_Vigan11g122100</name>
</gene>
<dbReference type="EMBL" id="CM003381">
    <property type="protein sequence ID" value="KOM58187.1"/>
    <property type="molecule type" value="Genomic_DNA"/>
</dbReference>
<dbReference type="PANTHER" id="PTHR32263:SF5">
    <property type="entry name" value="INACTIVE POLY [ADP-RIBOSE] POLYMERASE SRO1-RELATED"/>
    <property type="match status" value="1"/>
</dbReference>
<dbReference type="PANTHER" id="PTHR32263">
    <property type="entry name" value="INACTIVE POLY [ADP-RIBOSE] POLYMERASE SRO4-RELATED"/>
    <property type="match status" value="1"/>
</dbReference>
<proteinExistence type="predicted"/>
<dbReference type="Gramene" id="KOM58187">
    <property type="protein sequence ID" value="KOM58187"/>
    <property type="gene ID" value="LR48_Vigan11g122100"/>
</dbReference>
<keyword evidence="2" id="KW-0539">Nucleus</keyword>
<feature type="domain" description="RST" evidence="4">
    <location>
        <begin position="273"/>
        <end position="344"/>
    </location>
</feature>
<dbReference type="PROSITE" id="PS51879">
    <property type="entry name" value="RST"/>
    <property type="match status" value="1"/>
</dbReference>
<evidence type="ECO:0000259" key="4">
    <source>
        <dbReference type="PROSITE" id="PS51879"/>
    </source>
</evidence>
<feature type="transmembrane region" description="Helical" evidence="3">
    <location>
        <begin position="401"/>
        <end position="424"/>
    </location>
</feature>
<dbReference type="GO" id="GO:0005634">
    <property type="term" value="C:nucleus"/>
    <property type="evidence" value="ECO:0007669"/>
    <property type="project" value="UniProtKB-SubCell"/>
</dbReference>
<dbReference type="InterPro" id="IPR044964">
    <property type="entry name" value="RCD1/SRO1-5"/>
</dbReference>
<accession>A0A0L9VTK5</accession>